<dbReference type="AlphaFoldDB" id="A0A397VFV6"/>
<organism evidence="2 3">
    <name type="scientific">Gigaspora rosea</name>
    <dbReference type="NCBI Taxonomy" id="44941"/>
    <lineage>
        <taxon>Eukaryota</taxon>
        <taxon>Fungi</taxon>
        <taxon>Fungi incertae sedis</taxon>
        <taxon>Mucoromycota</taxon>
        <taxon>Glomeromycotina</taxon>
        <taxon>Glomeromycetes</taxon>
        <taxon>Diversisporales</taxon>
        <taxon>Gigasporaceae</taxon>
        <taxon>Gigaspora</taxon>
    </lineage>
</organism>
<keyword evidence="1" id="KW-0472">Membrane</keyword>
<feature type="transmembrane region" description="Helical" evidence="1">
    <location>
        <begin position="45"/>
        <end position="67"/>
    </location>
</feature>
<accession>A0A397VFV6</accession>
<dbReference type="EMBL" id="QKWP01000430">
    <property type="protein sequence ID" value="RIB20207.1"/>
    <property type="molecule type" value="Genomic_DNA"/>
</dbReference>
<feature type="transmembrane region" description="Helical" evidence="1">
    <location>
        <begin position="21"/>
        <end position="39"/>
    </location>
</feature>
<keyword evidence="1" id="KW-1133">Transmembrane helix</keyword>
<protein>
    <submittedName>
        <fullName evidence="2">Uncharacterized protein</fullName>
    </submittedName>
</protein>
<reference evidence="2 3" key="1">
    <citation type="submission" date="2018-06" db="EMBL/GenBank/DDBJ databases">
        <title>Comparative genomics reveals the genomic features of Rhizophagus irregularis, R. cerebriforme, R. diaphanum and Gigaspora rosea, and their symbiotic lifestyle signature.</title>
        <authorList>
            <person name="Morin E."/>
            <person name="San Clemente H."/>
            <person name="Chen E.C.H."/>
            <person name="De La Providencia I."/>
            <person name="Hainaut M."/>
            <person name="Kuo A."/>
            <person name="Kohler A."/>
            <person name="Murat C."/>
            <person name="Tang N."/>
            <person name="Roy S."/>
            <person name="Loubradou J."/>
            <person name="Henrissat B."/>
            <person name="Grigoriev I.V."/>
            <person name="Corradi N."/>
            <person name="Roux C."/>
            <person name="Martin F.M."/>
        </authorList>
    </citation>
    <scope>NUCLEOTIDE SEQUENCE [LARGE SCALE GENOMIC DNA]</scope>
    <source>
        <strain evidence="2 3">DAOM 194757</strain>
    </source>
</reference>
<name>A0A397VFV6_9GLOM</name>
<evidence type="ECO:0000313" key="2">
    <source>
        <dbReference type="EMBL" id="RIB20207.1"/>
    </source>
</evidence>
<dbReference type="Proteomes" id="UP000266673">
    <property type="component" value="Unassembled WGS sequence"/>
</dbReference>
<keyword evidence="1" id="KW-0812">Transmembrane</keyword>
<keyword evidence="3" id="KW-1185">Reference proteome</keyword>
<evidence type="ECO:0000313" key="3">
    <source>
        <dbReference type="Proteomes" id="UP000266673"/>
    </source>
</evidence>
<proteinExistence type="predicted"/>
<comment type="caution">
    <text evidence="2">The sequence shown here is derived from an EMBL/GenBank/DDBJ whole genome shotgun (WGS) entry which is preliminary data.</text>
</comment>
<evidence type="ECO:0000256" key="1">
    <source>
        <dbReference type="SAM" id="Phobius"/>
    </source>
</evidence>
<sequence length="86" mass="9965">MLYKVSAQYFKIRMGNILGNMVNFFIKLKFELISLPVISANTVVIIFQCFPNICITFIIILGLKLCLPIFVMKKTKYSYLVIKTYS</sequence>
<gene>
    <name evidence="2" type="ORF">C2G38_2081366</name>
</gene>